<keyword evidence="10" id="KW-1185">Reference proteome</keyword>
<evidence type="ECO:0000256" key="1">
    <source>
        <dbReference type="ARBA" id="ARBA00009179"/>
    </source>
</evidence>
<evidence type="ECO:0000256" key="7">
    <source>
        <dbReference type="SAM" id="SignalP"/>
    </source>
</evidence>
<feature type="chain" id="PRO_5017967203" evidence="7">
    <location>
        <begin position="25"/>
        <end position="700"/>
    </location>
</feature>
<dbReference type="Pfam" id="PF17804">
    <property type="entry name" value="TSP_NTD"/>
    <property type="match status" value="1"/>
</dbReference>
<dbReference type="SUPFAM" id="SSF50156">
    <property type="entry name" value="PDZ domain-like"/>
    <property type="match status" value="1"/>
</dbReference>
<name>A0A3P3VRP4_9GAMM</name>
<dbReference type="PANTHER" id="PTHR32060:SF22">
    <property type="entry name" value="CARBOXYL-TERMINAL-PROCESSING PEPTIDASE 3, CHLOROPLASTIC"/>
    <property type="match status" value="1"/>
</dbReference>
<dbReference type="GO" id="GO:0007165">
    <property type="term" value="P:signal transduction"/>
    <property type="evidence" value="ECO:0007669"/>
    <property type="project" value="TreeGrafter"/>
</dbReference>
<keyword evidence="3 5" id="KW-0378">Hydrolase</keyword>
<dbReference type="Gene3D" id="3.90.226.10">
    <property type="entry name" value="2-enoyl-CoA Hydratase, Chain A, domain 1"/>
    <property type="match status" value="1"/>
</dbReference>
<dbReference type="GO" id="GO:0004175">
    <property type="term" value="F:endopeptidase activity"/>
    <property type="evidence" value="ECO:0007669"/>
    <property type="project" value="TreeGrafter"/>
</dbReference>
<dbReference type="NCBIfam" id="TIGR00225">
    <property type="entry name" value="prc"/>
    <property type="match status" value="1"/>
</dbReference>
<dbReference type="Proteomes" id="UP000280792">
    <property type="component" value="Unassembled WGS sequence"/>
</dbReference>
<dbReference type="EMBL" id="QWEZ01000001">
    <property type="protein sequence ID" value="RRJ84189.1"/>
    <property type="molecule type" value="Genomic_DNA"/>
</dbReference>
<organism evidence="9 10">
    <name type="scientific">Aestuariirhabdus litorea</name>
    <dbReference type="NCBI Taxonomy" id="2528527"/>
    <lineage>
        <taxon>Bacteria</taxon>
        <taxon>Pseudomonadati</taxon>
        <taxon>Pseudomonadota</taxon>
        <taxon>Gammaproteobacteria</taxon>
        <taxon>Oceanospirillales</taxon>
        <taxon>Aestuariirhabdaceae</taxon>
        <taxon>Aestuariirhabdus</taxon>
    </lineage>
</organism>
<dbReference type="Pfam" id="PF00595">
    <property type="entry name" value="PDZ"/>
    <property type="match status" value="1"/>
</dbReference>
<dbReference type="SUPFAM" id="SSF52096">
    <property type="entry name" value="ClpP/crotonase"/>
    <property type="match status" value="1"/>
</dbReference>
<protein>
    <submittedName>
        <fullName evidence="9">Tail-specific protease</fullName>
    </submittedName>
</protein>
<keyword evidence="4 5" id="KW-0720">Serine protease</keyword>
<evidence type="ECO:0000256" key="4">
    <source>
        <dbReference type="ARBA" id="ARBA00022825"/>
    </source>
</evidence>
<evidence type="ECO:0000313" key="9">
    <source>
        <dbReference type="EMBL" id="RRJ84189.1"/>
    </source>
</evidence>
<keyword evidence="7" id="KW-0732">Signal</keyword>
<dbReference type="CDD" id="cd07560">
    <property type="entry name" value="Peptidase_S41_CPP"/>
    <property type="match status" value="1"/>
</dbReference>
<dbReference type="SMART" id="SM00228">
    <property type="entry name" value="PDZ"/>
    <property type="match status" value="1"/>
</dbReference>
<reference evidence="9 10" key="1">
    <citation type="submission" date="2018-08" db="EMBL/GenBank/DDBJ databases">
        <authorList>
            <person name="Khan S.A."/>
        </authorList>
    </citation>
    <scope>NUCLEOTIDE SEQUENCE [LARGE SCALE GENOMIC DNA]</scope>
    <source>
        <strain evidence="9 10">GTF-13</strain>
    </source>
</reference>
<sequence>MVKQAVSRTLSLTLALLLSSLAVAKILPPEQQQLHTLEPTREQAIASVNMVQLLRRAHYEKIPLDDEHSSKILDRYLDSLDPARSHFTSTDIEHFEAYRSELDNALKTGDLKPGFTIYNIYQQRVEERLRFLLGHTDSQLNRLDFDREESIEIDRSQSPWASNSAELEDLWRRQLKDSALRLKLSGKNLEEISELLGKRYRSQLNRLYQNNNEDAFQVYINAFARIYDPHTQYFSPRNAENFDINMSLSLEGIGAVLQAEDDYTKVVSLVAKGPADKAGQLKPADKIVGVAQGEDGLMVDVIGWRLDEVVQLIRGPKASVVRLEVIPADSDSGVTRIYSITREKVKLEEQSAQKEVFELEHDGTSYKLGVIQIPAFYIDFKAAQSGDPNYKSTTRDVKRLLSELEQEGVDGLVIDLRGNGGGSLQEANELTGLFIPSGPTVLVRDGRGRIDVQKDPDNNLVYDGPMAVLVDRLSASASEIFAGAMQDYQRALIIGGQTFGKGTVQTIQPLNHGQLKLTLAKFYRISGQSTQHKGVVPDIPFPSLYDTSKIGESALDDALPWDQIRPVAYMGFEPTEPYLTRLKQLHRQRAANDPDFNYLQEQTQLRLEQDARTQLPLRVSDRKGQYEALQQQRLEIENRYRSARGEATLDSLAVEDETNTPLTHNGGGSNKEKSDAFVKEAGSILLDYINMRQRVAANAS</sequence>
<proteinExistence type="inferred from homology"/>
<feature type="domain" description="PDZ" evidence="8">
    <location>
        <begin position="243"/>
        <end position="314"/>
    </location>
</feature>
<reference evidence="9 10" key="2">
    <citation type="submission" date="2018-12" db="EMBL/GenBank/DDBJ databases">
        <title>Simiduia agarivorans gen. nov., sp. nov., a marine, agarolytic bacterium isolated from shallow coastal water from Keelung, Taiwan.</title>
        <authorList>
            <person name="Shieh W.Y."/>
        </authorList>
    </citation>
    <scope>NUCLEOTIDE SEQUENCE [LARGE SCALE GENOMIC DNA]</scope>
    <source>
        <strain evidence="9 10">GTF-13</strain>
    </source>
</reference>
<dbReference type="InterPro" id="IPR029045">
    <property type="entry name" value="ClpP/crotonase-like_dom_sf"/>
</dbReference>
<dbReference type="InterPro" id="IPR040573">
    <property type="entry name" value="TSP_N"/>
</dbReference>
<accession>A0A3P3VRP4</accession>
<dbReference type="Gene3D" id="3.30.750.44">
    <property type="match status" value="1"/>
</dbReference>
<dbReference type="CDD" id="cd06782">
    <property type="entry name" value="cpPDZ_CPP-like"/>
    <property type="match status" value="1"/>
</dbReference>
<dbReference type="FunFam" id="3.90.226.10:FF:000090">
    <property type="entry name" value="Tail-specific protease"/>
    <property type="match status" value="1"/>
</dbReference>
<dbReference type="InterPro" id="IPR004447">
    <property type="entry name" value="Peptidase_S41A"/>
</dbReference>
<dbReference type="GO" id="GO:0030288">
    <property type="term" value="C:outer membrane-bounded periplasmic space"/>
    <property type="evidence" value="ECO:0007669"/>
    <property type="project" value="TreeGrafter"/>
</dbReference>
<comment type="caution">
    <text evidence="9">The sequence shown here is derived from an EMBL/GenBank/DDBJ whole genome shotgun (WGS) entry which is preliminary data.</text>
</comment>
<dbReference type="Gene3D" id="2.30.42.10">
    <property type="match status" value="1"/>
</dbReference>
<dbReference type="GO" id="GO:0008236">
    <property type="term" value="F:serine-type peptidase activity"/>
    <property type="evidence" value="ECO:0007669"/>
    <property type="project" value="UniProtKB-KW"/>
</dbReference>
<dbReference type="Pfam" id="PF03572">
    <property type="entry name" value="Peptidase_S41"/>
    <property type="match status" value="1"/>
</dbReference>
<feature type="region of interest" description="Disordered" evidence="6">
    <location>
        <begin position="647"/>
        <end position="673"/>
    </location>
</feature>
<dbReference type="InterPro" id="IPR001478">
    <property type="entry name" value="PDZ"/>
</dbReference>
<dbReference type="PROSITE" id="PS50106">
    <property type="entry name" value="PDZ"/>
    <property type="match status" value="1"/>
</dbReference>
<evidence type="ECO:0000256" key="5">
    <source>
        <dbReference type="RuleBase" id="RU004404"/>
    </source>
</evidence>
<comment type="similarity">
    <text evidence="1 5">Belongs to the peptidase S41A family.</text>
</comment>
<gene>
    <name evidence="9" type="ORF">D0544_03490</name>
</gene>
<dbReference type="InterPro" id="IPR005151">
    <property type="entry name" value="Tail-specific_protease"/>
</dbReference>
<dbReference type="PANTHER" id="PTHR32060">
    <property type="entry name" value="TAIL-SPECIFIC PROTEASE"/>
    <property type="match status" value="1"/>
</dbReference>
<dbReference type="RefSeq" id="WP_125014616.1">
    <property type="nucleotide sequence ID" value="NZ_QWEZ01000001.1"/>
</dbReference>
<dbReference type="InterPro" id="IPR020992">
    <property type="entry name" value="Tail_Prtase_C"/>
</dbReference>
<evidence type="ECO:0000313" key="10">
    <source>
        <dbReference type="Proteomes" id="UP000280792"/>
    </source>
</evidence>
<dbReference type="Pfam" id="PF11818">
    <property type="entry name" value="DUF3340"/>
    <property type="match status" value="1"/>
</dbReference>
<evidence type="ECO:0000256" key="3">
    <source>
        <dbReference type="ARBA" id="ARBA00022801"/>
    </source>
</evidence>
<dbReference type="SMART" id="SM00245">
    <property type="entry name" value="TSPc"/>
    <property type="match status" value="1"/>
</dbReference>
<dbReference type="InterPro" id="IPR036034">
    <property type="entry name" value="PDZ_sf"/>
</dbReference>
<evidence type="ECO:0000256" key="6">
    <source>
        <dbReference type="SAM" id="MobiDB-lite"/>
    </source>
</evidence>
<dbReference type="GO" id="GO:0006508">
    <property type="term" value="P:proteolysis"/>
    <property type="evidence" value="ECO:0007669"/>
    <property type="project" value="UniProtKB-KW"/>
</dbReference>
<evidence type="ECO:0000256" key="2">
    <source>
        <dbReference type="ARBA" id="ARBA00022670"/>
    </source>
</evidence>
<keyword evidence="2 5" id="KW-0645">Protease</keyword>
<dbReference type="AlphaFoldDB" id="A0A3P3VRP4"/>
<feature type="signal peptide" evidence="7">
    <location>
        <begin position="1"/>
        <end position="24"/>
    </location>
</feature>
<evidence type="ECO:0000259" key="8">
    <source>
        <dbReference type="PROSITE" id="PS50106"/>
    </source>
</evidence>